<organism evidence="2 3">
    <name type="scientific">Clostridium weizhouense</name>
    <dbReference type="NCBI Taxonomy" id="2859781"/>
    <lineage>
        <taxon>Bacteria</taxon>
        <taxon>Bacillati</taxon>
        <taxon>Bacillota</taxon>
        <taxon>Clostridia</taxon>
        <taxon>Eubacteriales</taxon>
        <taxon>Clostridiaceae</taxon>
        <taxon>Clostridium</taxon>
    </lineage>
</organism>
<keyword evidence="1" id="KW-0472">Membrane</keyword>
<keyword evidence="1" id="KW-0812">Transmembrane</keyword>
<evidence type="ECO:0000256" key="1">
    <source>
        <dbReference type="SAM" id="Phobius"/>
    </source>
</evidence>
<proteinExistence type="predicted"/>
<sequence length="96" mass="11122">MEFLTGAFFIVGILFMCVFMFIGIWLFVVALKAHSQLRYHNYILEKICEKLSNLSNITPGGELKNNNYDSIKDDIPEINENNSYNISSFDKTEKFN</sequence>
<evidence type="ECO:0000313" key="3">
    <source>
        <dbReference type="Proteomes" id="UP001519921"/>
    </source>
</evidence>
<protein>
    <submittedName>
        <fullName evidence="2">Uncharacterized protein</fullName>
    </submittedName>
</protein>
<dbReference type="RefSeq" id="WP_219779919.1">
    <property type="nucleotide sequence ID" value="NZ_JAHXPT010000007.1"/>
</dbReference>
<name>A0ABS7APE3_9CLOT</name>
<gene>
    <name evidence="2" type="ORF">KYD98_10505</name>
</gene>
<dbReference type="EMBL" id="JAHXPT010000007">
    <property type="protein sequence ID" value="MBW6410526.1"/>
    <property type="molecule type" value="Genomic_DNA"/>
</dbReference>
<keyword evidence="1" id="KW-1133">Transmembrane helix</keyword>
<evidence type="ECO:0000313" key="2">
    <source>
        <dbReference type="EMBL" id="MBW6410526.1"/>
    </source>
</evidence>
<comment type="caution">
    <text evidence="2">The sequence shown here is derived from an EMBL/GenBank/DDBJ whole genome shotgun (WGS) entry which is preliminary data.</text>
</comment>
<feature type="transmembrane region" description="Helical" evidence="1">
    <location>
        <begin position="6"/>
        <end position="31"/>
    </location>
</feature>
<reference evidence="2 3" key="1">
    <citation type="submission" date="2021-07" db="EMBL/GenBank/DDBJ databases">
        <title>Clostridium weizhouense sp. nov., an anaerobic bacterium isolated from activated sludge of Petroleum wastewater.</title>
        <authorList>
            <person name="Li Q."/>
        </authorList>
    </citation>
    <scope>NUCLEOTIDE SEQUENCE [LARGE SCALE GENOMIC DNA]</scope>
    <source>
        <strain evidence="2 3">YB-6</strain>
    </source>
</reference>
<keyword evidence="3" id="KW-1185">Reference proteome</keyword>
<dbReference type="Proteomes" id="UP001519921">
    <property type="component" value="Unassembled WGS sequence"/>
</dbReference>
<accession>A0ABS7APE3</accession>